<evidence type="ECO:0000256" key="4">
    <source>
        <dbReference type="PROSITE-ProRule" id="PRU00325"/>
    </source>
</evidence>
<organism evidence="6 7">
    <name type="scientific">Panicum virgatum</name>
    <name type="common">Blackwell switchgrass</name>
    <dbReference type="NCBI Taxonomy" id="38727"/>
    <lineage>
        <taxon>Eukaryota</taxon>
        <taxon>Viridiplantae</taxon>
        <taxon>Streptophyta</taxon>
        <taxon>Embryophyta</taxon>
        <taxon>Tracheophyta</taxon>
        <taxon>Spermatophyta</taxon>
        <taxon>Magnoliopsida</taxon>
        <taxon>Liliopsida</taxon>
        <taxon>Poales</taxon>
        <taxon>Poaceae</taxon>
        <taxon>PACMAD clade</taxon>
        <taxon>Panicoideae</taxon>
        <taxon>Panicodae</taxon>
        <taxon>Paniceae</taxon>
        <taxon>Panicinae</taxon>
        <taxon>Panicum</taxon>
        <taxon>Panicum sect. Hiantes</taxon>
    </lineage>
</organism>
<dbReference type="Proteomes" id="UP000823388">
    <property type="component" value="Chromosome 5N"/>
</dbReference>
<accession>A0A8T0RQT1</accession>
<gene>
    <name evidence="6" type="ORF">PVAP13_5NG189405</name>
</gene>
<dbReference type="PROSITE" id="PS50966">
    <property type="entry name" value="ZF_SWIM"/>
    <property type="match status" value="1"/>
</dbReference>
<dbReference type="SMART" id="SM00575">
    <property type="entry name" value="ZnF_PMZ"/>
    <property type="match status" value="1"/>
</dbReference>
<evidence type="ECO:0000259" key="5">
    <source>
        <dbReference type="PROSITE" id="PS50966"/>
    </source>
</evidence>
<dbReference type="GO" id="GO:0008270">
    <property type="term" value="F:zinc ion binding"/>
    <property type="evidence" value="ECO:0007669"/>
    <property type="project" value="UniProtKB-KW"/>
</dbReference>
<evidence type="ECO:0000256" key="1">
    <source>
        <dbReference type="ARBA" id="ARBA00022723"/>
    </source>
</evidence>
<dbReference type="AlphaFoldDB" id="A0A8T0RQT1"/>
<dbReference type="Pfam" id="PF03101">
    <property type="entry name" value="FAR1"/>
    <property type="match status" value="1"/>
</dbReference>
<evidence type="ECO:0000313" key="7">
    <source>
        <dbReference type="Proteomes" id="UP000823388"/>
    </source>
</evidence>
<keyword evidence="2 4" id="KW-0863">Zinc-finger</keyword>
<reference evidence="6" key="1">
    <citation type="submission" date="2020-05" db="EMBL/GenBank/DDBJ databases">
        <title>WGS assembly of Panicum virgatum.</title>
        <authorList>
            <person name="Lovell J.T."/>
            <person name="Jenkins J."/>
            <person name="Shu S."/>
            <person name="Juenger T.E."/>
            <person name="Schmutz J."/>
        </authorList>
    </citation>
    <scope>NUCLEOTIDE SEQUENCE</scope>
    <source>
        <strain evidence="6">AP13</strain>
    </source>
</reference>
<dbReference type="InterPro" id="IPR018289">
    <property type="entry name" value="MULE_transposase_dom"/>
</dbReference>
<comment type="caution">
    <text evidence="6">The sequence shown here is derived from an EMBL/GenBank/DDBJ whole genome shotgun (WGS) entry which is preliminary data.</text>
</comment>
<dbReference type="InterPro" id="IPR004330">
    <property type="entry name" value="FAR1_DNA_bnd_dom"/>
</dbReference>
<keyword evidence="3" id="KW-0862">Zinc</keyword>
<name>A0A8T0RQT1_PANVG</name>
<feature type="domain" description="SWIM-type" evidence="5">
    <location>
        <begin position="536"/>
        <end position="574"/>
    </location>
</feature>
<sequence>MNTSDMNGGSGENGNEEEIEEFIRKEQQAASEGNNADVDSKYTPQIGMEFKDRNVAHHFFSFYGFLAGFEVVVSHVSRTSAKKNNNEIYKQEMKCHRYGKQTKKEVQTEVADETLLCEASNDDKAKRKTNVQIRTDCKCVMVVKEISRIWKVIRLDLEHNHELSPKDRNQLFSGKKTLNDNNIPTRKMIAILSYLRGGLTALPYKTKDVHNVRTKINREVTGNDMTQAMEYFRKRKIQDPTFYFRFQVDNDMKVKNIFWREGISLKWSAEYGDCVSFDTTYMTNRYNLPFAPFVGITGHAHTCLLRCAFLSDETVETFKWVFETFVESMGGKHPKSIITDQDKAMKSAIEKVFPNSKHRNCFFHIKSKCYNKNLRCFAINKGLPEKFEDTVNFSEMIAEYKLENNKYFNKMWETRKRFIPSTGRSEGTNARFKDNVGPTYSIVSFLREYQRIVDTIKNKEEIEDNFNKQKTPKEMLYGYTIEQQTMDLYNRNIYIKFSNQLKQTELYKYKETEKGRCFEVWYKANQIKKRERIRKYIVLTDLTEGCEDFSCICGKFNKDGILCAHILKVIVEEEINKIPDKYFIDHWRKKERKYHIQEDSDGNSTHELLRLNKHLDFLMQDKERQTTSMITRESEVHQEIVILQEPNRI</sequence>
<evidence type="ECO:0000313" key="6">
    <source>
        <dbReference type="EMBL" id="KAG2587640.1"/>
    </source>
</evidence>
<dbReference type="PANTHER" id="PTHR47718">
    <property type="entry name" value="OS01G0519700 PROTEIN"/>
    <property type="match status" value="1"/>
</dbReference>
<dbReference type="EMBL" id="CM029046">
    <property type="protein sequence ID" value="KAG2587640.1"/>
    <property type="molecule type" value="Genomic_DNA"/>
</dbReference>
<evidence type="ECO:0000256" key="3">
    <source>
        <dbReference type="ARBA" id="ARBA00022833"/>
    </source>
</evidence>
<dbReference type="PANTHER" id="PTHR47718:SF5">
    <property type="entry name" value="PROTEIN FAR1-RELATED SEQUENCE 8-LIKE"/>
    <property type="match status" value="1"/>
</dbReference>
<proteinExistence type="predicted"/>
<dbReference type="Pfam" id="PF10551">
    <property type="entry name" value="MULE"/>
    <property type="match status" value="1"/>
</dbReference>
<dbReference type="InterPro" id="IPR006564">
    <property type="entry name" value="Znf_PMZ"/>
</dbReference>
<keyword evidence="7" id="KW-1185">Reference proteome</keyword>
<keyword evidence="1" id="KW-0479">Metal-binding</keyword>
<dbReference type="InterPro" id="IPR007527">
    <property type="entry name" value="Znf_SWIM"/>
</dbReference>
<protein>
    <recommendedName>
        <fullName evidence="5">SWIM-type domain-containing protein</fullName>
    </recommendedName>
</protein>
<evidence type="ECO:0000256" key="2">
    <source>
        <dbReference type="ARBA" id="ARBA00022771"/>
    </source>
</evidence>